<evidence type="ECO:0000313" key="4">
    <source>
        <dbReference type="EMBL" id="MBC6112479.1"/>
    </source>
</evidence>
<dbReference type="EMBL" id="JACRYL010000021">
    <property type="protein sequence ID" value="MBC6112479.1"/>
    <property type="molecule type" value="Genomic_DNA"/>
</dbReference>
<feature type="domain" description="Calcineurin-like phosphoesterase" evidence="2">
    <location>
        <begin position="132"/>
        <end position="331"/>
    </location>
</feature>
<reference evidence="4 5" key="1">
    <citation type="submission" date="2020-08" db="EMBL/GenBank/DDBJ databases">
        <authorList>
            <person name="Sun Q."/>
            <person name="Inoue M."/>
        </authorList>
    </citation>
    <scope>NUCLEOTIDE SEQUENCE [LARGE SCALE GENOMIC DNA]</scope>
    <source>
        <strain evidence="4 5">CCM 8938</strain>
    </source>
</reference>
<dbReference type="InterPro" id="IPR008963">
    <property type="entry name" value="Purple_acid_Pase-like_N"/>
</dbReference>
<proteinExistence type="predicted"/>
<dbReference type="InterPro" id="IPR015914">
    <property type="entry name" value="PAPs_N"/>
</dbReference>
<sequence length="420" mass="47264">MIYRSVLTLFIAIMLSGTILAFGQTGNIHLSWTGKNKPDVSHTMAVTWNAIGSKSMICYGEDSLDLKLSKSPIAIEVFNGSSKSYNYKARLTGLTPGRTYYYKCGTEDAKWTPIYSFKTAPVAGSEQEYIIGVWGDTQNNAGNLAFEQTERIVKQMAHYPLNLSIHMGDIVENGSVEKSWYEFLKIAQPITAIAPFMPALGNHDVNNKTKEKEFQKPFPIFYDSFNLPGDHLNYSYDYGNIHFVAVNSGFAQGAAKEGKTLMQKESADYKWLDRDLASARKNRNITWIILYAHYPIYSFGVSHIPEWQSNISPLLDQYHVDLCLTGHRHVYERHKAMRNGIADRQEDQMVYDHPNGTVYITNGSSGGSLQGLGGDNMPSMVYTAKEKVYTYAIMTVQGNKIIYDVYNSKNAKIDSFSLVK</sequence>
<dbReference type="SUPFAM" id="SSF49363">
    <property type="entry name" value="Purple acid phosphatase, N-terminal domain"/>
    <property type="match status" value="1"/>
</dbReference>
<accession>A0ABR7KX39</accession>
<evidence type="ECO:0000256" key="1">
    <source>
        <dbReference type="ARBA" id="ARBA00022729"/>
    </source>
</evidence>
<feature type="domain" description="Purple acid phosphatase N-terminal" evidence="3">
    <location>
        <begin position="27"/>
        <end position="119"/>
    </location>
</feature>
<evidence type="ECO:0000259" key="3">
    <source>
        <dbReference type="Pfam" id="PF16656"/>
    </source>
</evidence>
<dbReference type="PANTHER" id="PTHR45867">
    <property type="entry name" value="PURPLE ACID PHOSPHATASE"/>
    <property type="match status" value="1"/>
</dbReference>
<dbReference type="Gene3D" id="2.60.40.380">
    <property type="entry name" value="Purple acid phosphatase-like, N-terminal"/>
    <property type="match status" value="1"/>
</dbReference>
<keyword evidence="1" id="KW-0732">Signal</keyword>
<dbReference type="Pfam" id="PF00149">
    <property type="entry name" value="Metallophos"/>
    <property type="match status" value="1"/>
</dbReference>
<dbReference type="PANTHER" id="PTHR45867:SF3">
    <property type="entry name" value="ACID PHOSPHATASE TYPE 7"/>
    <property type="match status" value="1"/>
</dbReference>
<keyword evidence="5" id="KW-1185">Reference proteome</keyword>
<organism evidence="4 5">
    <name type="scientific">Pedobacter fastidiosus</name>
    <dbReference type="NCBI Taxonomy" id="2765361"/>
    <lineage>
        <taxon>Bacteria</taxon>
        <taxon>Pseudomonadati</taxon>
        <taxon>Bacteroidota</taxon>
        <taxon>Sphingobacteriia</taxon>
        <taxon>Sphingobacteriales</taxon>
        <taxon>Sphingobacteriaceae</taxon>
        <taxon>Pedobacter</taxon>
    </lineage>
</organism>
<dbReference type="Gene3D" id="3.60.21.10">
    <property type="match status" value="1"/>
</dbReference>
<dbReference type="InterPro" id="IPR004843">
    <property type="entry name" value="Calcineurin-like_PHP"/>
</dbReference>
<evidence type="ECO:0000259" key="2">
    <source>
        <dbReference type="Pfam" id="PF00149"/>
    </source>
</evidence>
<gene>
    <name evidence="4" type="ORF">H7U22_18810</name>
</gene>
<dbReference type="Pfam" id="PF16656">
    <property type="entry name" value="Pur_ac_phosph_N"/>
    <property type="match status" value="1"/>
</dbReference>
<dbReference type="SUPFAM" id="SSF56300">
    <property type="entry name" value="Metallo-dependent phosphatases"/>
    <property type="match status" value="1"/>
</dbReference>
<evidence type="ECO:0000313" key="5">
    <source>
        <dbReference type="Proteomes" id="UP000652755"/>
    </source>
</evidence>
<dbReference type="Proteomes" id="UP000652755">
    <property type="component" value="Unassembled WGS sequence"/>
</dbReference>
<dbReference type="InterPro" id="IPR029052">
    <property type="entry name" value="Metallo-depent_PP-like"/>
</dbReference>
<protein>
    <submittedName>
        <fullName evidence="4">Metallophosphoesterase family protein</fullName>
    </submittedName>
</protein>
<comment type="caution">
    <text evidence="4">The sequence shown here is derived from an EMBL/GenBank/DDBJ whole genome shotgun (WGS) entry which is preliminary data.</text>
</comment>
<name>A0ABR7KX39_9SPHI</name>